<dbReference type="EMBL" id="FNGO01000025">
    <property type="protein sequence ID" value="SDM29339.1"/>
    <property type="molecule type" value="Genomic_DNA"/>
</dbReference>
<dbReference type="SUPFAM" id="SSF53323">
    <property type="entry name" value="Pyruvate-ferredoxin oxidoreductase, PFOR, domain III"/>
    <property type="match status" value="1"/>
</dbReference>
<sequence>MNKRLDHQNELAEKLDLFLIGVGGQGINLLSETMIRTADYAGYEVRGVDTHGLAQRGGMVVSNLRLGQGIHSPLIQKGQADKVIAMERNEALRGLATHLKPGGELIYYDVSWQTLSTRLGEEEDTTGEKLEEYAERYEAELTRVYKDDLEDSRRQNVVLMGNMARKEKISGLQPDHYRQALRDLMSGSMLEANMELFDELVEKE</sequence>
<evidence type="ECO:0000256" key="1">
    <source>
        <dbReference type="ARBA" id="ARBA00023002"/>
    </source>
</evidence>
<evidence type="ECO:0000313" key="4">
    <source>
        <dbReference type="Proteomes" id="UP000199476"/>
    </source>
</evidence>
<dbReference type="Proteomes" id="UP000199476">
    <property type="component" value="Unassembled WGS sequence"/>
</dbReference>
<keyword evidence="4" id="KW-1185">Reference proteome</keyword>
<dbReference type="STRING" id="321763.SAMN04488692_12513"/>
<dbReference type="GO" id="GO:0016903">
    <property type="term" value="F:oxidoreductase activity, acting on the aldehyde or oxo group of donors"/>
    <property type="evidence" value="ECO:0007669"/>
    <property type="project" value="InterPro"/>
</dbReference>
<name>A0A1G9S1H3_9FIRM</name>
<reference evidence="3 4" key="1">
    <citation type="submission" date="2016-10" db="EMBL/GenBank/DDBJ databases">
        <authorList>
            <person name="de Groot N.N."/>
        </authorList>
    </citation>
    <scope>NUCLEOTIDE SEQUENCE [LARGE SCALE GENOMIC DNA]</scope>
    <source>
        <strain evidence="3 4">SLAS-1</strain>
    </source>
</reference>
<keyword evidence="1" id="KW-0560">Oxidoreductase</keyword>
<dbReference type="PANTHER" id="PTHR43854">
    <property type="entry name" value="INDOLEPYRUVATE OXIDOREDUCTASE SUBUNIT IORB"/>
    <property type="match status" value="1"/>
</dbReference>
<dbReference type="OrthoDB" id="9789125at2"/>
<dbReference type="PANTHER" id="PTHR43854:SF1">
    <property type="entry name" value="INDOLEPYRUVATE OXIDOREDUCTASE SUBUNIT IORB"/>
    <property type="match status" value="1"/>
</dbReference>
<proteinExistence type="predicted"/>
<feature type="domain" description="Pyruvate/ketoisovalerate oxidoreductase catalytic" evidence="2">
    <location>
        <begin position="23"/>
        <end position="199"/>
    </location>
</feature>
<dbReference type="InterPro" id="IPR052198">
    <property type="entry name" value="IorB_Oxidoreductase"/>
</dbReference>
<dbReference type="InterPro" id="IPR002869">
    <property type="entry name" value="Pyrv_flavodox_OxRed_cen"/>
</dbReference>
<dbReference type="InterPro" id="IPR019752">
    <property type="entry name" value="Pyrv/ketoisovalerate_OxRed_cat"/>
</dbReference>
<protein>
    <submittedName>
        <fullName evidence="3">Indolepyruvate ferredoxin oxidoreductase beta subunit</fullName>
    </submittedName>
</protein>
<dbReference type="Pfam" id="PF01558">
    <property type="entry name" value="POR"/>
    <property type="match status" value="1"/>
</dbReference>
<dbReference type="RefSeq" id="WP_089761682.1">
    <property type="nucleotide sequence ID" value="NZ_FNGO01000025.1"/>
</dbReference>
<organism evidence="3 4">
    <name type="scientific">Halarsenatibacter silvermanii</name>
    <dbReference type="NCBI Taxonomy" id="321763"/>
    <lineage>
        <taxon>Bacteria</taxon>
        <taxon>Bacillati</taxon>
        <taxon>Bacillota</taxon>
        <taxon>Clostridia</taxon>
        <taxon>Halanaerobiales</taxon>
        <taxon>Halarsenatibacteraceae</taxon>
        <taxon>Halarsenatibacter</taxon>
    </lineage>
</organism>
<dbReference type="Gene3D" id="3.40.920.10">
    <property type="entry name" value="Pyruvate-ferredoxin oxidoreductase, PFOR, domain III"/>
    <property type="match status" value="1"/>
</dbReference>
<evidence type="ECO:0000313" key="3">
    <source>
        <dbReference type="EMBL" id="SDM29339.1"/>
    </source>
</evidence>
<dbReference type="AlphaFoldDB" id="A0A1G9S1H3"/>
<gene>
    <name evidence="3" type="ORF">SAMN04488692_12513</name>
</gene>
<keyword evidence="3" id="KW-0670">Pyruvate</keyword>
<accession>A0A1G9S1H3</accession>
<evidence type="ECO:0000259" key="2">
    <source>
        <dbReference type="Pfam" id="PF01558"/>
    </source>
</evidence>